<organism evidence="1 2">
    <name type="scientific">Trichomonas vaginalis (strain ATCC PRA-98 / G3)</name>
    <dbReference type="NCBI Taxonomy" id="412133"/>
    <lineage>
        <taxon>Eukaryota</taxon>
        <taxon>Metamonada</taxon>
        <taxon>Parabasalia</taxon>
        <taxon>Trichomonadida</taxon>
        <taxon>Trichomonadidae</taxon>
        <taxon>Trichomonas</taxon>
    </lineage>
</organism>
<proteinExistence type="predicted"/>
<name>A2EUU3_TRIV3</name>
<dbReference type="InParanoid" id="A2EUU3"/>
<dbReference type="VEuPathDB" id="TrichDB:TVAG_042040"/>
<accession>A2EUU3</accession>
<dbReference type="VEuPathDB" id="TrichDB:TVAGG3_0192140"/>
<evidence type="ECO:0008006" key="3">
    <source>
        <dbReference type="Google" id="ProtNLM"/>
    </source>
</evidence>
<dbReference type="AlphaFoldDB" id="A2EUU3"/>
<protein>
    <recommendedName>
        <fullName evidence="3">Ataxin-10 domain-containing protein</fullName>
    </recommendedName>
</protein>
<reference evidence="1" key="2">
    <citation type="journal article" date="2007" name="Science">
        <title>Draft genome sequence of the sexually transmitted pathogen Trichomonas vaginalis.</title>
        <authorList>
            <person name="Carlton J.M."/>
            <person name="Hirt R.P."/>
            <person name="Silva J.C."/>
            <person name="Delcher A.L."/>
            <person name="Schatz M."/>
            <person name="Zhao Q."/>
            <person name="Wortman J.R."/>
            <person name="Bidwell S.L."/>
            <person name="Alsmark U.C.M."/>
            <person name="Besteiro S."/>
            <person name="Sicheritz-Ponten T."/>
            <person name="Noel C.J."/>
            <person name="Dacks J.B."/>
            <person name="Foster P.G."/>
            <person name="Simillion C."/>
            <person name="Van de Peer Y."/>
            <person name="Miranda-Saavedra D."/>
            <person name="Barton G.J."/>
            <person name="Westrop G.D."/>
            <person name="Mueller S."/>
            <person name="Dessi D."/>
            <person name="Fiori P.L."/>
            <person name="Ren Q."/>
            <person name="Paulsen I."/>
            <person name="Zhang H."/>
            <person name="Bastida-Corcuera F.D."/>
            <person name="Simoes-Barbosa A."/>
            <person name="Brown M.T."/>
            <person name="Hayes R.D."/>
            <person name="Mukherjee M."/>
            <person name="Okumura C.Y."/>
            <person name="Schneider R."/>
            <person name="Smith A.J."/>
            <person name="Vanacova S."/>
            <person name="Villalvazo M."/>
            <person name="Haas B.J."/>
            <person name="Pertea M."/>
            <person name="Feldblyum T.V."/>
            <person name="Utterback T.R."/>
            <person name="Shu C.L."/>
            <person name="Osoegawa K."/>
            <person name="de Jong P.J."/>
            <person name="Hrdy I."/>
            <person name="Horvathova L."/>
            <person name="Zubacova Z."/>
            <person name="Dolezal P."/>
            <person name="Malik S.B."/>
            <person name="Logsdon J.M. Jr."/>
            <person name="Henze K."/>
            <person name="Gupta A."/>
            <person name="Wang C.C."/>
            <person name="Dunne R.L."/>
            <person name="Upcroft J.A."/>
            <person name="Upcroft P."/>
            <person name="White O."/>
            <person name="Salzberg S.L."/>
            <person name="Tang P."/>
            <person name="Chiu C.-H."/>
            <person name="Lee Y.-S."/>
            <person name="Embley T.M."/>
            <person name="Coombs G.H."/>
            <person name="Mottram J.C."/>
            <person name="Tachezy J."/>
            <person name="Fraser-Liggett C.M."/>
            <person name="Johnson P.J."/>
        </authorList>
    </citation>
    <scope>NUCLEOTIDE SEQUENCE [LARGE SCALE GENOMIC DNA]</scope>
    <source>
        <strain evidence="1">G3</strain>
    </source>
</reference>
<gene>
    <name evidence="1" type="ORF">TVAG_042040</name>
</gene>
<dbReference type="SMR" id="A2EUU3"/>
<reference evidence="1" key="1">
    <citation type="submission" date="2006-10" db="EMBL/GenBank/DDBJ databases">
        <authorList>
            <person name="Amadeo P."/>
            <person name="Zhao Q."/>
            <person name="Wortman J."/>
            <person name="Fraser-Liggett C."/>
            <person name="Carlton J."/>
        </authorList>
    </citation>
    <scope>NUCLEOTIDE SEQUENCE</scope>
    <source>
        <strain evidence="1">G3</strain>
    </source>
</reference>
<sequence length="469" mass="54644">MNEDDFQVDFSQDFKSSKFNEVLESAPLMLPRKFQKQFLHHIVEVLKKPEVEDNIKSKILNCIKLCFGIESRVKDFVDENLYLSLPYSNSVFSDYIFDIMYYIFVYFPQSINNKMVSIIKSLIKQNAEKCLVLFCIYGHSFNIVDNPWPVTDLLFSETSLFSQERFIPNYVSILSYLNRFSRTFKTNRSKHSWNQICTILASCNTDESILSCYKGLITISDTTTNHQIPIDSINNHITNKTFQDTILSLLLISDLTEKESTSIRFLRNLVCVCKTNSRCSIVLMKLCDNFNTAKSLLQNTDILIENLPTPECTLKIVLSICKHKELRDSLPKNANFVPFLISLINENIKNVISIICTLLRRLPLCDEFLLNLSEQEFFHKYFIRCKESFDENDKHSAFLLTGTLCHFCFINDMLFMSSWCIEEIENNGPLKDESRTIIQRLNRFSECQSFFKSKNITINSKRIKINTKD</sequence>
<keyword evidence="2" id="KW-1185">Reference proteome</keyword>
<dbReference type="EMBL" id="DS113501">
    <property type="protein sequence ID" value="EAY03552.1"/>
    <property type="molecule type" value="Genomic_DNA"/>
</dbReference>
<dbReference type="RefSeq" id="XP_001315775.1">
    <property type="nucleotide sequence ID" value="XM_001315740.1"/>
</dbReference>
<dbReference type="Proteomes" id="UP000001542">
    <property type="component" value="Unassembled WGS sequence"/>
</dbReference>
<evidence type="ECO:0000313" key="2">
    <source>
        <dbReference type="Proteomes" id="UP000001542"/>
    </source>
</evidence>
<evidence type="ECO:0000313" key="1">
    <source>
        <dbReference type="EMBL" id="EAY03552.1"/>
    </source>
</evidence>
<dbReference type="KEGG" id="tva:4761396"/>